<feature type="compositionally biased region" description="Polar residues" evidence="1">
    <location>
        <begin position="964"/>
        <end position="992"/>
    </location>
</feature>
<feature type="region of interest" description="Disordered" evidence="1">
    <location>
        <begin position="448"/>
        <end position="529"/>
    </location>
</feature>
<protein>
    <submittedName>
        <fullName evidence="3">Uncharacterized protein</fullName>
    </submittedName>
</protein>
<feature type="compositionally biased region" description="Basic residues" evidence="1">
    <location>
        <begin position="473"/>
        <end position="485"/>
    </location>
</feature>
<feature type="region of interest" description="Disordered" evidence="1">
    <location>
        <begin position="944"/>
        <end position="992"/>
    </location>
</feature>
<reference evidence="2" key="1">
    <citation type="journal article" date="2013" name="Genetics">
        <title>The draft genome and transcriptome of Panagrellus redivivus are shaped by the harsh demands of a free-living lifestyle.</title>
        <authorList>
            <person name="Srinivasan J."/>
            <person name="Dillman A.R."/>
            <person name="Macchietto M.G."/>
            <person name="Heikkinen L."/>
            <person name="Lakso M."/>
            <person name="Fracchia K.M."/>
            <person name="Antoshechkin I."/>
            <person name="Mortazavi A."/>
            <person name="Wong G."/>
            <person name="Sternberg P.W."/>
        </authorList>
    </citation>
    <scope>NUCLEOTIDE SEQUENCE [LARGE SCALE GENOMIC DNA]</scope>
    <source>
        <strain evidence="2">MT8872</strain>
    </source>
</reference>
<feature type="compositionally biased region" description="Polar residues" evidence="1">
    <location>
        <begin position="493"/>
        <end position="502"/>
    </location>
</feature>
<feature type="compositionally biased region" description="Polar residues" evidence="1">
    <location>
        <begin position="510"/>
        <end position="520"/>
    </location>
</feature>
<organism evidence="2 3">
    <name type="scientific">Panagrellus redivivus</name>
    <name type="common">Microworm</name>
    <dbReference type="NCBI Taxonomy" id="6233"/>
    <lineage>
        <taxon>Eukaryota</taxon>
        <taxon>Metazoa</taxon>
        <taxon>Ecdysozoa</taxon>
        <taxon>Nematoda</taxon>
        <taxon>Chromadorea</taxon>
        <taxon>Rhabditida</taxon>
        <taxon>Tylenchina</taxon>
        <taxon>Panagrolaimomorpha</taxon>
        <taxon>Panagrolaimoidea</taxon>
        <taxon>Panagrolaimidae</taxon>
        <taxon>Panagrellus</taxon>
    </lineage>
</organism>
<feature type="compositionally biased region" description="Acidic residues" evidence="1">
    <location>
        <begin position="31"/>
        <end position="44"/>
    </location>
</feature>
<evidence type="ECO:0000313" key="2">
    <source>
        <dbReference type="Proteomes" id="UP000492821"/>
    </source>
</evidence>
<dbReference type="AlphaFoldDB" id="A0A7E4VCB4"/>
<feature type="compositionally biased region" description="Low complexity" evidence="1">
    <location>
        <begin position="950"/>
        <end position="963"/>
    </location>
</feature>
<sequence length="1127" mass="125399">MSRSDGPPPSRGGILEDDSHFLNDAHPGGEPMEEDAPLDDEEPVDFGGESESQVVSVHDHLARRTPFDIRYNQGYVFSVDSCLYDLRRFGRFTVIHEYFKKIGTPREWYARDYTDMGHIHRIAAITPEELEEVRKIFKDCSNFDRDLAILLTAESVGDPRLCRSSFPDFTEEELLKRFDFIVGNRTVLNILGRHYAMMSSARKAEFMSRIPFDLADTNTIMSNPAPSNFEELCGLQDQLSQSHDLSSVFNFCESFATTCCLADSRHEILSQNFSMNKTLLVGEPRHLVLRYLTSGAINHSKRAFVDFHKFLEWDGIFCSELQTPPNQFYTVHFREQKIPVSHRQAFFFYNGEMLLCRTTSLTRTENTVYLIAFAIYIDAAGLYRVTNLSQLPLFVESDVVGTNFSKTLKSCDMFSMFFVDTIDDTAPTFSFAVMPNKNADLSTGLVSTSSERFEKTAEPSDDDVVPVGEEKPKKRKKKKSHRKRDRPQDDSLEFTQPGSPMSPTERRRSIQTITLSSASPSPKKKRMEDTLSDELFALRANHSDRLIRPVNHAMKTPPEKVTVSTPLPKFVIDDINKHLIDATYDFAGMDEHWKPQVTPLLAERSKLIDEVKPKENTVPKPRRNNAKPQIHKFAISHGEGFADAFRDVIQKRRHEGVVPIFFSKKSSMNLRKAEQEKLNGASDDTSDLKPFVFHPRKLRPGDCLDTIGSNLDWYQEKDNSFLGFGPTRLPNTEASKKPSKSKKREPVVHSVKIAPTPVNDVDFMDIDENGRLKHALTPLTLTPVPQEQHMDEFDGEHLLGLPGGGTVVAEGDDLFVVGINDMGLQKFRFFVGHEETQDGLDLRSPTELSDNSIEAGDIVTSGDKYYYFDGHNFTEVPNSEIETIMNGQSSDYIALNQNGIGENDMSFEQSGTQHGQQMPFFANGTDSQGSTYVVYQDSNGQASVNPQLPVSVSSAANNGASSGLQRQSNAVPGSSTQNGVRSNAATQNGNTRSNAIYQPYGSAAINAAIAMSNGGINPGAVSTNGVNAGRHNTSQNGGMSSQYMPMPTIRGSTGTRFTAQYYRTPTPTPMTNGPTSQMTGAHLANMAYSNGTTPASRHVPAAGVKYFRGLAPSTSTNDRKPDDLDLD</sequence>
<accession>A0A7E4VCB4</accession>
<dbReference type="Proteomes" id="UP000492821">
    <property type="component" value="Unassembled WGS sequence"/>
</dbReference>
<feature type="compositionally biased region" description="Pro residues" evidence="1">
    <location>
        <begin position="1"/>
        <end position="10"/>
    </location>
</feature>
<evidence type="ECO:0000313" key="3">
    <source>
        <dbReference type="WBParaSite" id="Pan_g19133.t1"/>
    </source>
</evidence>
<keyword evidence="2" id="KW-1185">Reference proteome</keyword>
<feature type="region of interest" description="Disordered" evidence="1">
    <location>
        <begin position="724"/>
        <end position="747"/>
    </location>
</feature>
<feature type="region of interest" description="Disordered" evidence="1">
    <location>
        <begin position="1"/>
        <end position="51"/>
    </location>
</feature>
<name>A0A7E4VCB4_PANRE</name>
<proteinExistence type="predicted"/>
<evidence type="ECO:0000256" key="1">
    <source>
        <dbReference type="SAM" id="MobiDB-lite"/>
    </source>
</evidence>
<reference evidence="3" key="2">
    <citation type="submission" date="2020-10" db="UniProtKB">
        <authorList>
            <consortium name="WormBaseParasite"/>
        </authorList>
    </citation>
    <scope>IDENTIFICATION</scope>
</reference>
<dbReference type="WBParaSite" id="Pan_g19133.t1">
    <property type="protein sequence ID" value="Pan_g19133.t1"/>
    <property type="gene ID" value="Pan_g19133"/>
</dbReference>